<keyword evidence="3" id="KW-0862">Zinc</keyword>
<protein>
    <recommendedName>
        <fullName evidence="7">THAP-type domain-containing protein</fullName>
    </recommendedName>
</protein>
<dbReference type="GO" id="GO:0008270">
    <property type="term" value="F:zinc ion binding"/>
    <property type="evidence" value="ECO:0007669"/>
    <property type="project" value="UniProtKB-KW"/>
</dbReference>
<feature type="non-terminal residue" evidence="8">
    <location>
        <position position="122"/>
    </location>
</feature>
<dbReference type="GO" id="GO:0006357">
    <property type="term" value="P:regulation of transcription by RNA polymerase II"/>
    <property type="evidence" value="ECO:0007669"/>
    <property type="project" value="TreeGrafter"/>
</dbReference>
<evidence type="ECO:0000256" key="3">
    <source>
        <dbReference type="ARBA" id="ARBA00022833"/>
    </source>
</evidence>
<evidence type="ECO:0000256" key="2">
    <source>
        <dbReference type="ARBA" id="ARBA00022771"/>
    </source>
</evidence>
<evidence type="ECO:0000259" key="7">
    <source>
        <dbReference type="PROSITE" id="PS50950"/>
    </source>
</evidence>
<dbReference type="GO" id="GO:0005634">
    <property type="term" value="C:nucleus"/>
    <property type="evidence" value="ECO:0007669"/>
    <property type="project" value="TreeGrafter"/>
</dbReference>
<comment type="caution">
    <text evidence="8">The sequence shown here is derived from an EMBL/GenBank/DDBJ whole genome shotgun (WGS) entry which is preliminary data.</text>
</comment>
<evidence type="ECO:0000256" key="1">
    <source>
        <dbReference type="ARBA" id="ARBA00022723"/>
    </source>
</evidence>
<evidence type="ECO:0000313" key="8">
    <source>
        <dbReference type="EMBL" id="RMX40207.1"/>
    </source>
</evidence>
<dbReference type="Pfam" id="PF05485">
    <property type="entry name" value="THAP"/>
    <property type="match status" value="1"/>
</dbReference>
<sequence length="122" mass="14188">KKKRGSALHCCVPQCNNDSRYNSSLSFHRFPKKDEQLRANWIVKIRRDIGENFKLTEGTRVCSAHFVDEDFLPPDRAGRRNFKKDSVPSVFNWPARTTQRRKITQTDESDVEPEQPEAPSQL</sequence>
<dbReference type="PANTHER" id="PTHR46600:SF7">
    <property type="entry name" value="SI:DKEY-228B2.6-RELATED"/>
    <property type="match status" value="1"/>
</dbReference>
<feature type="non-terminal residue" evidence="8">
    <location>
        <position position="1"/>
    </location>
</feature>
<keyword evidence="2 5" id="KW-0863">Zinc-finger</keyword>
<gene>
    <name evidence="8" type="ORF">pdam_00016551</name>
</gene>
<keyword evidence="4 5" id="KW-0238">DNA-binding</keyword>
<dbReference type="Gene3D" id="6.20.210.20">
    <property type="entry name" value="THAP domain"/>
    <property type="match status" value="1"/>
</dbReference>
<dbReference type="PANTHER" id="PTHR46600">
    <property type="entry name" value="THAP DOMAIN-CONTAINING"/>
    <property type="match status" value="1"/>
</dbReference>
<dbReference type="SMART" id="SM00980">
    <property type="entry name" value="THAP"/>
    <property type="match status" value="1"/>
</dbReference>
<feature type="domain" description="THAP-type" evidence="7">
    <location>
        <begin position="6"/>
        <end position="91"/>
    </location>
</feature>
<evidence type="ECO:0000256" key="6">
    <source>
        <dbReference type="SAM" id="MobiDB-lite"/>
    </source>
</evidence>
<dbReference type="OrthoDB" id="5986010at2759"/>
<dbReference type="STRING" id="46731.A0A3M6TFM9"/>
<dbReference type="InterPro" id="IPR038441">
    <property type="entry name" value="THAP_Znf_sf"/>
</dbReference>
<keyword evidence="9" id="KW-1185">Reference proteome</keyword>
<dbReference type="GO" id="GO:0003700">
    <property type="term" value="F:DNA-binding transcription factor activity"/>
    <property type="evidence" value="ECO:0007669"/>
    <property type="project" value="TreeGrafter"/>
</dbReference>
<proteinExistence type="predicted"/>
<dbReference type="PROSITE" id="PS50950">
    <property type="entry name" value="ZF_THAP"/>
    <property type="match status" value="1"/>
</dbReference>
<dbReference type="AlphaFoldDB" id="A0A3M6TFM9"/>
<dbReference type="Proteomes" id="UP000275408">
    <property type="component" value="Unassembled WGS sequence"/>
</dbReference>
<dbReference type="InterPro" id="IPR026516">
    <property type="entry name" value="THAP1/10"/>
</dbReference>
<keyword evidence="1" id="KW-0479">Metal-binding</keyword>
<dbReference type="SUPFAM" id="SSF57716">
    <property type="entry name" value="Glucocorticoid receptor-like (DNA-binding domain)"/>
    <property type="match status" value="1"/>
</dbReference>
<organism evidence="8 9">
    <name type="scientific">Pocillopora damicornis</name>
    <name type="common">Cauliflower coral</name>
    <name type="synonym">Millepora damicornis</name>
    <dbReference type="NCBI Taxonomy" id="46731"/>
    <lineage>
        <taxon>Eukaryota</taxon>
        <taxon>Metazoa</taxon>
        <taxon>Cnidaria</taxon>
        <taxon>Anthozoa</taxon>
        <taxon>Hexacorallia</taxon>
        <taxon>Scleractinia</taxon>
        <taxon>Astrocoeniina</taxon>
        <taxon>Pocilloporidae</taxon>
        <taxon>Pocillopora</taxon>
    </lineage>
</organism>
<evidence type="ECO:0000256" key="4">
    <source>
        <dbReference type="ARBA" id="ARBA00023125"/>
    </source>
</evidence>
<feature type="region of interest" description="Disordered" evidence="6">
    <location>
        <begin position="90"/>
        <end position="122"/>
    </location>
</feature>
<evidence type="ECO:0000256" key="5">
    <source>
        <dbReference type="PROSITE-ProRule" id="PRU00309"/>
    </source>
</evidence>
<reference evidence="8 9" key="1">
    <citation type="journal article" date="2018" name="Sci. Rep.">
        <title>Comparative analysis of the Pocillopora damicornis genome highlights role of immune system in coral evolution.</title>
        <authorList>
            <person name="Cunning R."/>
            <person name="Bay R.A."/>
            <person name="Gillette P."/>
            <person name="Baker A.C."/>
            <person name="Traylor-Knowles N."/>
        </authorList>
    </citation>
    <scope>NUCLEOTIDE SEQUENCE [LARGE SCALE GENOMIC DNA]</scope>
    <source>
        <strain evidence="8">RSMAS</strain>
        <tissue evidence="8">Whole animal</tissue>
    </source>
</reference>
<name>A0A3M6TFM9_POCDA</name>
<dbReference type="SMART" id="SM00692">
    <property type="entry name" value="DM3"/>
    <property type="match status" value="1"/>
</dbReference>
<evidence type="ECO:0000313" key="9">
    <source>
        <dbReference type="Proteomes" id="UP000275408"/>
    </source>
</evidence>
<accession>A0A3M6TFM9</accession>
<dbReference type="EMBL" id="RCHS01003678">
    <property type="protein sequence ID" value="RMX40207.1"/>
    <property type="molecule type" value="Genomic_DNA"/>
</dbReference>
<dbReference type="InterPro" id="IPR006612">
    <property type="entry name" value="THAP_Znf"/>
</dbReference>
<dbReference type="GO" id="GO:0000978">
    <property type="term" value="F:RNA polymerase II cis-regulatory region sequence-specific DNA binding"/>
    <property type="evidence" value="ECO:0007669"/>
    <property type="project" value="TreeGrafter"/>
</dbReference>